<dbReference type="Proteomes" id="UP001556367">
    <property type="component" value="Unassembled WGS sequence"/>
</dbReference>
<comment type="similarity">
    <text evidence="1">Belongs to the methyltransferase superfamily. NTM1 family.</text>
</comment>
<dbReference type="Pfam" id="PF05891">
    <property type="entry name" value="Methyltransf_PK"/>
    <property type="match status" value="2"/>
</dbReference>
<dbReference type="InterPro" id="IPR008576">
    <property type="entry name" value="MeTrfase_NTM1"/>
</dbReference>
<protein>
    <recommendedName>
        <fullName evidence="6">Alpha N-terminal protein methyltransferase 1</fullName>
        <ecNumber evidence="5">2.1.1.244</ecNumber>
    </recommendedName>
    <alternativeName>
        <fullName evidence="7">X-Pro-Lys N-terminal protein methyltransferase 1</fullName>
    </alternativeName>
</protein>
<keyword evidence="3" id="KW-0808">Transferase</keyword>
<gene>
    <name evidence="12" type="ORF">HGRIS_012790</name>
</gene>
<comment type="catalytic activity">
    <reaction evidence="9">
        <text>N-terminal L-prolyl-L-prolyl-L-lysyl-[protein] + 2 S-adenosyl-L-methionine = N-terminal N,N-dimethyl-L-prolyl-L-prolyl-L-lysyl-[protein] + 2 S-adenosyl-L-homocysteine + 2 H(+)</text>
        <dbReference type="Rhea" id="RHEA:54736"/>
        <dbReference type="Rhea" id="RHEA-COMP:13787"/>
        <dbReference type="Rhea" id="RHEA-COMP:13974"/>
        <dbReference type="ChEBI" id="CHEBI:15378"/>
        <dbReference type="ChEBI" id="CHEBI:57856"/>
        <dbReference type="ChEBI" id="CHEBI:59789"/>
        <dbReference type="ChEBI" id="CHEBI:138059"/>
        <dbReference type="ChEBI" id="CHEBI:138318"/>
        <dbReference type="EC" id="2.1.1.244"/>
    </reaction>
</comment>
<keyword evidence="13" id="KW-1185">Reference proteome</keyword>
<comment type="catalytic activity">
    <reaction evidence="10">
        <text>N-terminal L-alanyl-L-prolyl-L-lysyl-[protein] + 3 S-adenosyl-L-methionine = N-terminal N,N,N-trimethyl-L-alanyl-L-prolyl-L-lysyl-[protein] + 3 S-adenosyl-L-homocysteine + 3 H(+)</text>
        <dbReference type="Rhea" id="RHEA:54712"/>
        <dbReference type="Rhea" id="RHEA-COMP:13785"/>
        <dbReference type="Rhea" id="RHEA-COMP:13971"/>
        <dbReference type="ChEBI" id="CHEBI:15378"/>
        <dbReference type="ChEBI" id="CHEBI:57856"/>
        <dbReference type="ChEBI" id="CHEBI:59789"/>
        <dbReference type="ChEBI" id="CHEBI:138057"/>
        <dbReference type="ChEBI" id="CHEBI:138315"/>
        <dbReference type="EC" id="2.1.1.244"/>
    </reaction>
</comment>
<dbReference type="Gene3D" id="3.40.50.150">
    <property type="entry name" value="Vaccinia Virus protein VP39"/>
    <property type="match status" value="1"/>
</dbReference>
<dbReference type="PANTHER" id="PTHR12753:SF0">
    <property type="entry name" value="ALPHA N-TERMINAL PROTEIN METHYLTRANSFERASE 1"/>
    <property type="match status" value="1"/>
</dbReference>
<name>A0ABR3ITK6_9AGAR</name>
<evidence type="ECO:0000256" key="1">
    <source>
        <dbReference type="ARBA" id="ARBA00009059"/>
    </source>
</evidence>
<evidence type="ECO:0000256" key="9">
    <source>
        <dbReference type="ARBA" id="ARBA00047885"/>
    </source>
</evidence>
<evidence type="ECO:0000313" key="12">
    <source>
        <dbReference type="EMBL" id="KAL0946589.1"/>
    </source>
</evidence>
<comment type="caution">
    <text evidence="12">The sequence shown here is derived from an EMBL/GenBank/DDBJ whole genome shotgun (WGS) entry which is preliminary data.</text>
</comment>
<evidence type="ECO:0000256" key="2">
    <source>
        <dbReference type="ARBA" id="ARBA00022603"/>
    </source>
</evidence>
<evidence type="ECO:0000256" key="5">
    <source>
        <dbReference type="ARBA" id="ARBA00039112"/>
    </source>
</evidence>
<evidence type="ECO:0000313" key="13">
    <source>
        <dbReference type="Proteomes" id="UP001556367"/>
    </source>
</evidence>
<accession>A0ABR3ITK6</accession>
<evidence type="ECO:0000256" key="3">
    <source>
        <dbReference type="ARBA" id="ARBA00022679"/>
    </source>
</evidence>
<comment type="catalytic activity">
    <reaction evidence="8">
        <text>N-terminal L-seryl-L-prolyl-L-lysyl-[protein] + 3 S-adenosyl-L-methionine = N-terminal N,N,N-trimethyl-L-seryl-L-prolyl-L-lysyl-[protein] + 3 S-adenosyl-L-homocysteine + 3 H(+)</text>
        <dbReference type="Rhea" id="RHEA:54724"/>
        <dbReference type="Rhea" id="RHEA-COMP:13789"/>
        <dbReference type="Rhea" id="RHEA-COMP:13973"/>
        <dbReference type="ChEBI" id="CHEBI:15378"/>
        <dbReference type="ChEBI" id="CHEBI:57856"/>
        <dbReference type="ChEBI" id="CHEBI:59789"/>
        <dbReference type="ChEBI" id="CHEBI:138061"/>
        <dbReference type="ChEBI" id="CHEBI:138317"/>
        <dbReference type="EC" id="2.1.1.244"/>
    </reaction>
</comment>
<proteinExistence type="inferred from homology"/>
<evidence type="ECO:0000256" key="11">
    <source>
        <dbReference type="SAM" id="MobiDB-lite"/>
    </source>
</evidence>
<evidence type="ECO:0000256" key="7">
    <source>
        <dbReference type="ARBA" id="ARBA00043129"/>
    </source>
</evidence>
<dbReference type="EC" id="2.1.1.244" evidence="5"/>
<sequence length="316" mass="34247">MAATPMAETPDTALGIEYWNSQPASIDGVLGGFGEGSLPRVDALGSRLFLLHLRPELCTVPSSLKSLSPLPGAAEKRFRALDVGAGVGRVTAEVLLPLVHDAVVVEPVTNFVNEALTRSTSWRGIPDATKSATIIQGTLQAFDPACPIRLPEATLLGRVGRSLPEDQWSLEDVSGFDIVWCQWCLGHLSDPDLVAFFKRAQAALRPGGRSLIIVKENLCSEPDAVARASYDPEDSSLTRSDALFKDLFKKAGLTLIREQIQEGFEAGLYPVKMHVLYNFSSCLNIDPRFTTGTHYNDNHIAERNGPGYPCTGGEKK</sequence>
<evidence type="ECO:0000256" key="4">
    <source>
        <dbReference type="ARBA" id="ARBA00022691"/>
    </source>
</evidence>
<evidence type="ECO:0000256" key="8">
    <source>
        <dbReference type="ARBA" id="ARBA00047306"/>
    </source>
</evidence>
<organism evidence="12 13">
    <name type="scientific">Hohenbuehelia grisea</name>
    <dbReference type="NCBI Taxonomy" id="104357"/>
    <lineage>
        <taxon>Eukaryota</taxon>
        <taxon>Fungi</taxon>
        <taxon>Dikarya</taxon>
        <taxon>Basidiomycota</taxon>
        <taxon>Agaricomycotina</taxon>
        <taxon>Agaricomycetes</taxon>
        <taxon>Agaricomycetidae</taxon>
        <taxon>Agaricales</taxon>
        <taxon>Pleurotineae</taxon>
        <taxon>Pleurotaceae</taxon>
        <taxon>Hohenbuehelia</taxon>
    </lineage>
</organism>
<evidence type="ECO:0000256" key="6">
    <source>
        <dbReference type="ARBA" id="ARBA00039449"/>
    </source>
</evidence>
<evidence type="ECO:0000256" key="10">
    <source>
        <dbReference type="ARBA" id="ARBA00048167"/>
    </source>
</evidence>
<keyword evidence="4" id="KW-0949">S-adenosyl-L-methionine</keyword>
<dbReference type="EMBL" id="JASNQZ010000015">
    <property type="protein sequence ID" value="KAL0946589.1"/>
    <property type="molecule type" value="Genomic_DNA"/>
</dbReference>
<dbReference type="InterPro" id="IPR029063">
    <property type="entry name" value="SAM-dependent_MTases_sf"/>
</dbReference>
<feature type="region of interest" description="Disordered" evidence="11">
    <location>
        <begin position="296"/>
        <end position="316"/>
    </location>
</feature>
<reference evidence="13" key="1">
    <citation type="submission" date="2024-06" db="EMBL/GenBank/DDBJ databases">
        <title>Multi-omics analyses provide insights into the biosynthesis of the anticancer antibiotic pleurotin in Hohenbuehelia grisea.</title>
        <authorList>
            <person name="Weaver J.A."/>
            <person name="Alberti F."/>
        </authorList>
    </citation>
    <scope>NUCLEOTIDE SEQUENCE [LARGE SCALE GENOMIC DNA]</scope>
    <source>
        <strain evidence="13">T-177</strain>
    </source>
</reference>
<dbReference type="SUPFAM" id="SSF53335">
    <property type="entry name" value="S-adenosyl-L-methionine-dependent methyltransferases"/>
    <property type="match status" value="1"/>
</dbReference>
<keyword evidence="2" id="KW-0489">Methyltransferase</keyword>
<dbReference type="PANTHER" id="PTHR12753">
    <property type="entry name" value="AD-003 - RELATED"/>
    <property type="match status" value="1"/>
</dbReference>